<evidence type="ECO:0000313" key="3">
    <source>
        <dbReference type="Proteomes" id="UP001341840"/>
    </source>
</evidence>
<keyword evidence="3" id="KW-1185">Reference proteome</keyword>
<proteinExistence type="predicted"/>
<comment type="caution">
    <text evidence="2">The sequence shown here is derived from an EMBL/GenBank/DDBJ whole genome shotgun (WGS) entry which is preliminary data.</text>
</comment>
<protein>
    <submittedName>
        <fullName evidence="2">Uncharacterized protein</fullName>
    </submittedName>
</protein>
<feature type="region of interest" description="Disordered" evidence="1">
    <location>
        <begin position="138"/>
        <end position="184"/>
    </location>
</feature>
<sequence length="184" mass="20890">MQEHLAFSRHTPHMGMSRSAAVVLVAAKGLAEVARPGEVVVIVVELANLVLVELQQEDDRASEPFWYQNKVPQLPTLSVLRKFSLCVFTAGVNSATHLKTPFPVIFSQNRRRRCARKDPKPWDTKFRSERRFVELETRSPEKLVGKRTSCRSSKVEDDHVSSTSSPRQRHVIATSAARHRHMPQ</sequence>
<name>A0ABU6RM84_9FABA</name>
<accession>A0ABU6RM84</accession>
<feature type="non-terminal residue" evidence="2">
    <location>
        <position position="184"/>
    </location>
</feature>
<reference evidence="2 3" key="1">
    <citation type="journal article" date="2023" name="Plants (Basel)">
        <title>Bridging the Gap: Combining Genomics and Transcriptomics Approaches to Understand Stylosanthes scabra, an Orphan Legume from the Brazilian Caatinga.</title>
        <authorList>
            <person name="Ferreira-Neto J.R.C."/>
            <person name="da Silva M.D."/>
            <person name="Binneck E."/>
            <person name="de Melo N.F."/>
            <person name="da Silva R.H."/>
            <person name="de Melo A.L.T.M."/>
            <person name="Pandolfi V."/>
            <person name="Bustamante F.O."/>
            <person name="Brasileiro-Vidal A.C."/>
            <person name="Benko-Iseppon A.M."/>
        </authorList>
    </citation>
    <scope>NUCLEOTIDE SEQUENCE [LARGE SCALE GENOMIC DNA]</scope>
    <source>
        <tissue evidence="2">Leaves</tissue>
    </source>
</reference>
<gene>
    <name evidence="2" type="ORF">PIB30_065531</name>
</gene>
<organism evidence="2 3">
    <name type="scientific">Stylosanthes scabra</name>
    <dbReference type="NCBI Taxonomy" id="79078"/>
    <lineage>
        <taxon>Eukaryota</taxon>
        <taxon>Viridiplantae</taxon>
        <taxon>Streptophyta</taxon>
        <taxon>Embryophyta</taxon>
        <taxon>Tracheophyta</taxon>
        <taxon>Spermatophyta</taxon>
        <taxon>Magnoliopsida</taxon>
        <taxon>eudicotyledons</taxon>
        <taxon>Gunneridae</taxon>
        <taxon>Pentapetalae</taxon>
        <taxon>rosids</taxon>
        <taxon>fabids</taxon>
        <taxon>Fabales</taxon>
        <taxon>Fabaceae</taxon>
        <taxon>Papilionoideae</taxon>
        <taxon>50 kb inversion clade</taxon>
        <taxon>dalbergioids sensu lato</taxon>
        <taxon>Dalbergieae</taxon>
        <taxon>Pterocarpus clade</taxon>
        <taxon>Stylosanthes</taxon>
    </lineage>
</organism>
<dbReference type="EMBL" id="JASCZI010030862">
    <property type="protein sequence ID" value="MED6125112.1"/>
    <property type="molecule type" value="Genomic_DNA"/>
</dbReference>
<evidence type="ECO:0000256" key="1">
    <source>
        <dbReference type="SAM" id="MobiDB-lite"/>
    </source>
</evidence>
<dbReference type="Proteomes" id="UP001341840">
    <property type="component" value="Unassembled WGS sequence"/>
</dbReference>
<evidence type="ECO:0000313" key="2">
    <source>
        <dbReference type="EMBL" id="MED6125112.1"/>
    </source>
</evidence>